<dbReference type="SUPFAM" id="SSF55729">
    <property type="entry name" value="Acyl-CoA N-acyltransferases (Nat)"/>
    <property type="match status" value="1"/>
</dbReference>
<protein>
    <recommendedName>
        <fullName evidence="2">N-acetyltransferase domain-containing protein</fullName>
    </recommendedName>
</protein>
<name>A0A0F8YDZ9_9ZZZZ</name>
<evidence type="ECO:0008006" key="2">
    <source>
        <dbReference type="Google" id="ProtNLM"/>
    </source>
</evidence>
<accession>A0A0F8YDZ9</accession>
<dbReference type="EMBL" id="LAZR01057526">
    <property type="protein sequence ID" value="KKK71895.1"/>
    <property type="molecule type" value="Genomic_DNA"/>
</dbReference>
<comment type="caution">
    <text evidence="1">The sequence shown here is derived from an EMBL/GenBank/DDBJ whole genome shotgun (WGS) entry which is preliminary data.</text>
</comment>
<dbReference type="AlphaFoldDB" id="A0A0F8YDZ9"/>
<evidence type="ECO:0000313" key="1">
    <source>
        <dbReference type="EMBL" id="KKK71895.1"/>
    </source>
</evidence>
<reference evidence="1" key="1">
    <citation type="journal article" date="2015" name="Nature">
        <title>Complex archaea that bridge the gap between prokaryotes and eukaryotes.</title>
        <authorList>
            <person name="Spang A."/>
            <person name="Saw J.H."/>
            <person name="Jorgensen S.L."/>
            <person name="Zaremba-Niedzwiedzka K."/>
            <person name="Martijn J."/>
            <person name="Lind A.E."/>
            <person name="van Eijk R."/>
            <person name="Schleper C."/>
            <person name="Guy L."/>
            <person name="Ettema T.J."/>
        </authorList>
    </citation>
    <scope>NUCLEOTIDE SEQUENCE</scope>
</reference>
<organism evidence="1">
    <name type="scientific">marine sediment metagenome</name>
    <dbReference type="NCBI Taxonomy" id="412755"/>
    <lineage>
        <taxon>unclassified sequences</taxon>
        <taxon>metagenomes</taxon>
        <taxon>ecological metagenomes</taxon>
    </lineage>
</organism>
<proteinExistence type="predicted"/>
<gene>
    <name evidence="1" type="ORF">LCGC14_2909340</name>
</gene>
<dbReference type="InterPro" id="IPR016181">
    <property type="entry name" value="Acyl_CoA_acyltransferase"/>
</dbReference>
<sequence length="137" mass="15496">MSNAEIKQKAELPKGWADLLSNSLVAKTAVFDGRVIGCGGLFLLWPGVAEAWATYVKDVGSLNIYPRIIKDLIHEWMAEHNLTRVQAPLRADWEVGIKYAQWLGFRPDGWPDVPEGVRMEKYHHDGTDAIMHSIIRE</sequence>